<dbReference type="Proteomes" id="UP000187280">
    <property type="component" value="Unassembled WGS sequence"/>
</dbReference>
<dbReference type="RefSeq" id="WP_026743860.1">
    <property type="nucleotide sequence ID" value="NZ_FNQS01000006.1"/>
</dbReference>
<dbReference type="EMBL" id="FNQS01000006">
    <property type="protein sequence ID" value="SEA61621.1"/>
    <property type="molecule type" value="Genomic_DNA"/>
</dbReference>
<sequence>MLADIRSRWLMPVIMVLMTLQLAACGDKDKEQRQAFNAFLQGVEQEPGRQLPGLTDQQKQSFGRYAQDYAILTGFSQQLDQALAGSLTPMLEQVARIRVPQDYLTERENLRQSTGALNLLSQQTQTAKVQADNARRALKQPEDVQAVYNRVYERVVTKPATAVAAVVPVSLSFAQTLVQVGDYLQTQGAQVTFNGNGVQFQTQAQVDQYNGMMTQLSSQQQNLATILKAQPLIAVR</sequence>
<dbReference type="eggNOG" id="ENOG502ZAGZ">
    <property type="taxonomic scope" value="Bacteria"/>
</dbReference>
<keyword evidence="2" id="KW-1185">Reference proteome</keyword>
<name>A0A1H4CMD5_9GAMM</name>
<accession>A0A1H4CMD5</accession>
<dbReference type="AlphaFoldDB" id="A0A1H4CMD5"/>
<evidence type="ECO:0000313" key="2">
    <source>
        <dbReference type="Proteomes" id="UP000187280"/>
    </source>
</evidence>
<dbReference type="GeneID" id="97764912"/>
<gene>
    <name evidence="1" type="ORF">SAMN02982996_02040</name>
</gene>
<evidence type="ECO:0008006" key="3">
    <source>
        <dbReference type="Google" id="ProtNLM"/>
    </source>
</evidence>
<dbReference type="InterPro" id="IPR021413">
    <property type="entry name" value="DUF3053"/>
</dbReference>
<reference evidence="1 2" key="1">
    <citation type="submission" date="2016-10" db="EMBL/GenBank/DDBJ databases">
        <authorList>
            <person name="de Groot N.N."/>
        </authorList>
    </citation>
    <scope>NUCLEOTIDE SEQUENCE [LARGE SCALE GENOMIC DNA]</scope>
    <source>
        <strain evidence="1 2">ATCC 29281</strain>
    </source>
</reference>
<organism evidence="1 2">
    <name type="scientific">Lonsdalea quercina</name>
    <dbReference type="NCBI Taxonomy" id="71657"/>
    <lineage>
        <taxon>Bacteria</taxon>
        <taxon>Pseudomonadati</taxon>
        <taxon>Pseudomonadota</taxon>
        <taxon>Gammaproteobacteria</taxon>
        <taxon>Enterobacterales</taxon>
        <taxon>Pectobacteriaceae</taxon>
        <taxon>Lonsdalea</taxon>
    </lineage>
</organism>
<evidence type="ECO:0000313" key="1">
    <source>
        <dbReference type="EMBL" id="SEA61621.1"/>
    </source>
</evidence>
<proteinExistence type="predicted"/>
<dbReference type="STRING" id="71657.SAMN02982996_02040"/>
<dbReference type="Pfam" id="PF11254">
    <property type="entry name" value="DUF3053"/>
    <property type="match status" value="1"/>
</dbReference>
<protein>
    <recommendedName>
        <fullName evidence="3">DUF3053 domain-containing protein</fullName>
    </recommendedName>
</protein>